<sequence length="35" mass="3794">MKDVFIKKILAVSALAISLMASVTILKIVLLVGFF</sequence>
<protein>
    <submittedName>
        <fullName evidence="2">Uncharacterized protein</fullName>
    </submittedName>
</protein>
<gene>
    <name evidence="2" type="ORF">UU02_C0019G0003</name>
</gene>
<comment type="caution">
    <text evidence="2">The sequence shown here is derived from an EMBL/GenBank/DDBJ whole genome shotgun (WGS) entry which is preliminary data.</text>
</comment>
<evidence type="ECO:0000313" key="3">
    <source>
        <dbReference type="Proteomes" id="UP000034293"/>
    </source>
</evidence>
<organism evidence="2 3">
    <name type="scientific">Candidatus Woesebacteria bacterium GW2011_GWA1_40_43</name>
    <dbReference type="NCBI Taxonomy" id="1618553"/>
    <lineage>
        <taxon>Bacteria</taxon>
        <taxon>Candidatus Woeseibacteriota</taxon>
    </lineage>
</organism>
<evidence type="ECO:0000313" key="2">
    <source>
        <dbReference type="EMBL" id="KKR63755.1"/>
    </source>
</evidence>
<reference evidence="2 3" key="1">
    <citation type="journal article" date="2015" name="Nature">
        <title>rRNA introns, odd ribosomes, and small enigmatic genomes across a large radiation of phyla.</title>
        <authorList>
            <person name="Brown C.T."/>
            <person name="Hug L.A."/>
            <person name="Thomas B.C."/>
            <person name="Sharon I."/>
            <person name="Castelle C.J."/>
            <person name="Singh A."/>
            <person name="Wilkins M.J."/>
            <person name="Williams K.H."/>
            <person name="Banfield J.F."/>
        </authorList>
    </citation>
    <scope>NUCLEOTIDE SEQUENCE [LARGE SCALE GENOMIC DNA]</scope>
</reference>
<keyword evidence="1" id="KW-0812">Transmembrane</keyword>
<keyword evidence="1" id="KW-0472">Membrane</keyword>
<accession>A0A0G0UVV6</accession>
<name>A0A0G0UVV6_9BACT</name>
<dbReference type="Proteomes" id="UP000034293">
    <property type="component" value="Unassembled WGS sequence"/>
</dbReference>
<dbReference type="EMBL" id="LBZA01000019">
    <property type="protein sequence ID" value="KKR63755.1"/>
    <property type="molecule type" value="Genomic_DNA"/>
</dbReference>
<dbReference type="AlphaFoldDB" id="A0A0G0UVV6"/>
<proteinExistence type="predicted"/>
<evidence type="ECO:0000256" key="1">
    <source>
        <dbReference type="SAM" id="Phobius"/>
    </source>
</evidence>
<feature type="transmembrane region" description="Helical" evidence="1">
    <location>
        <begin position="12"/>
        <end position="34"/>
    </location>
</feature>
<keyword evidence="1" id="KW-1133">Transmembrane helix</keyword>